<evidence type="ECO:0000313" key="1">
    <source>
        <dbReference type="EMBL" id="MFB6489825.1"/>
    </source>
</evidence>
<dbReference type="EMBL" id="JZWT02000002">
    <property type="protein sequence ID" value="MFB6489825.1"/>
    <property type="molecule type" value="Genomic_DNA"/>
</dbReference>
<organism evidence="1 2">
    <name type="scientific">Thermoproteus sp. AZ2</name>
    <dbReference type="NCBI Taxonomy" id="1609232"/>
    <lineage>
        <taxon>Archaea</taxon>
        <taxon>Thermoproteota</taxon>
        <taxon>Thermoprotei</taxon>
        <taxon>Thermoproteales</taxon>
        <taxon>Thermoproteaceae</taxon>
        <taxon>Thermoproteus</taxon>
    </lineage>
</organism>
<keyword evidence="1" id="KW-0032">Aminotransferase</keyword>
<comment type="caution">
    <text evidence="1">The sequence shown here is derived from an EMBL/GenBank/DDBJ whole genome shotgun (WGS) entry which is preliminary data.</text>
</comment>
<sequence length="274" mass="29622">MREAVERGVYLKFPANAAEEVLAQYEGVDVVAFNGATEALTAVLASHRPRRVVVPWPTYSDYERIASLLGAPLIRAELGGLASVAGLRDVVVLANPNNPTGEYMPRDAVLELARALRARGATLVVDESFIDFVGGETAAPDVPVIKSYGKLLAVPGLRIGAYLGEAPPALRAPWRLNSIADYAIYHMGAEALRAHAVATRTYIAEEAPRVVEALAKCVEVWRTRLHFFVMRARPVGVKVRPLDDLGLPGYSRASIKSRELDEILIRAVCGDAVG</sequence>
<dbReference type="Proteomes" id="UP000033636">
    <property type="component" value="Unassembled WGS sequence"/>
</dbReference>
<gene>
    <name evidence="1" type="ORF">TU35_001025</name>
</gene>
<reference evidence="1" key="1">
    <citation type="submission" date="2024-07" db="EMBL/GenBank/DDBJ databases">
        <title>Metagenome and Metagenome-Assembled Genomes of Archaea from a hot spring from the geothermal field of Los Azufres, Mexico.</title>
        <authorList>
            <person name="Marin-Paredes R."/>
            <person name="Martinez-Romero E."/>
            <person name="Servin-Garciduenas L.E."/>
        </authorList>
    </citation>
    <scope>NUCLEOTIDE SEQUENCE</scope>
</reference>
<accession>A0ACC6UYJ9</accession>
<evidence type="ECO:0000313" key="2">
    <source>
        <dbReference type="Proteomes" id="UP000033636"/>
    </source>
</evidence>
<proteinExistence type="predicted"/>
<protein>
    <submittedName>
        <fullName evidence="1">Aminotransferase class I/II-fold pyridoxal phosphate-dependent enzyme</fullName>
    </submittedName>
</protein>
<name>A0ACC6UYJ9_9CREN</name>
<keyword evidence="1" id="KW-0808">Transferase</keyword>